<proteinExistence type="predicted"/>
<organism evidence="2 3">
    <name type="scientific">Armillaria tabescens</name>
    <name type="common">Ringless honey mushroom</name>
    <name type="synonym">Agaricus tabescens</name>
    <dbReference type="NCBI Taxonomy" id="1929756"/>
    <lineage>
        <taxon>Eukaryota</taxon>
        <taxon>Fungi</taxon>
        <taxon>Dikarya</taxon>
        <taxon>Basidiomycota</taxon>
        <taxon>Agaricomycotina</taxon>
        <taxon>Agaricomycetes</taxon>
        <taxon>Agaricomycetidae</taxon>
        <taxon>Agaricales</taxon>
        <taxon>Marasmiineae</taxon>
        <taxon>Physalacriaceae</taxon>
        <taxon>Desarmillaria</taxon>
    </lineage>
</organism>
<keyword evidence="3" id="KW-1185">Reference proteome</keyword>
<dbReference type="RefSeq" id="XP_060334742.1">
    <property type="nucleotide sequence ID" value="XM_060472305.1"/>
</dbReference>
<keyword evidence="1" id="KW-0812">Transmembrane</keyword>
<dbReference type="AlphaFoldDB" id="A0AA39NCT0"/>
<accession>A0AA39NCT0</accession>
<evidence type="ECO:0000313" key="2">
    <source>
        <dbReference type="EMBL" id="KAK0463276.1"/>
    </source>
</evidence>
<keyword evidence="1" id="KW-1133">Transmembrane helix</keyword>
<name>A0AA39NCT0_ARMTA</name>
<feature type="transmembrane region" description="Helical" evidence="1">
    <location>
        <begin position="69"/>
        <end position="89"/>
    </location>
</feature>
<comment type="caution">
    <text evidence="2">The sequence shown here is derived from an EMBL/GenBank/DDBJ whole genome shotgun (WGS) entry which is preliminary data.</text>
</comment>
<dbReference type="Proteomes" id="UP001175211">
    <property type="component" value="Unassembled WGS sequence"/>
</dbReference>
<feature type="transmembrane region" description="Helical" evidence="1">
    <location>
        <begin position="12"/>
        <end position="30"/>
    </location>
</feature>
<feature type="transmembrane region" description="Helical" evidence="1">
    <location>
        <begin position="129"/>
        <end position="148"/>
    </location>
</feature>
<protein>
    <submittedName>
        <fullName evidence="2">Uncharacterized protein</fullName>
    </submittedName>
</protein>
<dbReference type="GeneID" id="85355853"/>
<feature type="transmembrane region" description="Helical" evidence="1">
    <location>
        <begin position="101"/>
        <end position="117"/>
    </location>
</feature>
<sequence length="149" mass="16670">MPSLSACLTRYFPFCFHCFTYSLFPPVSFFLSSHSTFIFCFLFPSFSLIFSSFLSILPHRPISQLVRHLYFVYFHVAYSVIPISLSFSPSKCASASASSPSALYLTVSLLCLPPISISSSSYSNPIRRFIFGVRCGSLSLATLLFFAVF</sequence>
<evidence type="ECO:0000313" key="3">
    <source>
        <dbReference type="Proteomes" id="UP001175211"/>
    </source>
</evidence>
<reference evidence="2" key="1">
    <citation type="submission" date="2023-06" db="EMBL/GenBank/DDBJ databases">
        <authorList>
            <consortium name="Lawrence Berkeley National Laboratory"/>
            <person name="Ahrendt S."/>
            <person name="Sahu N."/>
            <person name="Indic B."/>
            <person name="Wong-Bajracharya J."/>
            <person name="Merenyi Z."/>
            <person name="Ke H.-M."/>
            <person name="Monk M."/>
            <person name="Kocsube S."/>
            <person name="Drula E."/>
            <person name="Lipzen A."/>
            <person name="Balint B."/>
            <person name="Henrissat B."/>
            <person name="Andreopoulos B."/>
            <person name="Martin F.M."/>
            <person name="Harder C.B."/>
            <person name="Rigling D."/>
            <person name="Ford K.L."/>
            <person name="Foster G.D."/>
            <person name="Pangilinan J."/>
            <person name="Papanicolaou A."/>
            <person name="Barry K."/>
            <person name="LaButti K."/>
            <person name="Viragh M."/>
            <person name="Koriabine M."/>
            <person name="Yan M."/>
            <person name="Riley R."/>
            <person name="Champramary S."/>
            <person name="Plett K.L."/>
            <person name="Tsai I.J."/>
            <person name="Slot J."/>
            <person name="Sipos G."/>
            <person name="Plett J."/>
            <person name="Nagy L.G."/>
            <person name="Grigoriev I.V."/>
        </authorList>
    </citation>
    <scope>NUCLEOTIDE SEQUENCE</scope>
    <source>
        <strain evidence="2">CCBAS 213</strain>
    </source>
</reference>
<feature type="transmembrane region" description="Helical" evidence="1">
    <location>
        <begin position="36"/>
        <end position="57"/>
    </location>
</feature>
<dbReference type="EMBL" id="JAUEPS010000008">
    <property type="protein sequence ID" value="KAK0463276.1"/>
    <property type="molecule type" value="Genomic_DNA"/>
</dbReference>
<gene>
    <name evidence="2" type="ORF">EV420DRAFT_1523669</name>
</gene>
<evidence type="ECO:0000256" key="1">
    <source>
        <dbReference type="SAM" id="Phobius"/>
    </source>
</evidence>
<keyword evidence="1" id="KW-0472">Membrane</keyword>